<name>M3B6Q2_PSEFD</name>
<protein>
    <recommendedName>
        <fullName evidence="1">DUF7492 domain-containing protein</fullName>
    </recommendedName>
</protein>
<dbReference type="VEuPathDB" id="FungiDB:MYCFIDRAFT_42087"/>
<dbReference type="AlphaFoldDB" id="M3B6Q2"/>
<dbReference type="EMBL" id="KB446557">
    <property type="protein sequence ID" value="EME85018.1"/>
    <property type="molecule type" value="Genomic_DNA"/>
</dbReference>
<keyword evidence="3" id="KW-1185">Reference proteome</keyword>
<evidence type="ECO:0000313" key="2">
    <source>
        <dbReference type="EMBL" id="EME85018.1"/>
    </source>
</evidence>
<dbReference type="eggNOG" id="ENOG502SABV">
    <property type="taxonomic scope" value="Eukaryota"/>
</dbReference>
<gene>
    <name evidence="2" type="ORF">MYCFIDRAFT_42087</name>
</gene>
<dbReference type="GeneID" id="19339459"/>
<reference evidence="2 3" key="1">
    <citation type="journal article" date="2012" name="PLoS Pathog.">
        <title>Diverse lifestyles and strategies of plant pathogenesis encoded in the genomes of eighteen Dothideomycetes fungi.</title>
        <authorList>
            <person name="Ohm R.A."/>
            <person name="Feau N."/>
            <person name="Henrissat B."/>
            <person name="Schoch C.L."/>
            <person name="Horwitz B.A."/>
            <person name="Barry K.W."/>
            <person name="Condon B.J."/>
            <person name="Copeland A.C."/>
            <person name="Dhillon B."/>
            <person name="Glaser F."/>
            <person name="Hesse C.N."/>
            <person name="Kosti I."/>
            <person name="LaButti K."/>
            <person name="Lindquist E.A."/>
            <person name="Lucas S."/>
            <person name="Salamov A.A."/>
            <person name="Bradshaw R.E."/>
            <person name="Ciuffetti L."/>
            <person name="Hamelin R.C."/>
            <person name="Kema G.H.J."/>
            <person name="Lawrence C."/>
            <person name="Scott J.A."/>
            <person name="Spatafora J.W."/>
            <person name="Turgeon B.G."/>
            <person name="de Wit P.J.G.M."/>
            <person name="Zhong S."/>
            <person name="Goodwin S.B."/>
            <person name="Grigoriev I.V."/>
        </authorList>
    </citation>
    <scope>NUCLEOTIDE SEQUENCE [LARGE SCALE GENOMIC DNA]</scope>
    <source>
        <strain evidence="2 3">CIRAD86</strain>
    </source>
</reference>
<evidence type="ECO:0000313" key="3">
    <source>
        <dbReference type="Proteomes" id="UP000016932"/>
    </source>
</evidence>
<feature type="domain" description="DUF7492" evidence="1">
    <location>
        <begin position="1"/>
        <end position="190"/>
    </location>
</feature>
<dbReference type="HOGENOM" id="CLU_1594551_0_0_1"/>
<dbReference type="InterPro" id="IPR055915">
    <property type="entry name" value="DUF7492"/>
</dbReference>
<dbReference type="OrthoDB" id="64281at2759"/>
<dbReference type="Pfam" id="PF24320">
    <property type="entry name" value="DUF7492"/>
    <property type="match status" value="1"/>
</dbReference>
<proteinExistence type="predicted"/>
<dbReference type="KEGG" id="pfj:MYCFIDRAFT_42087"/>
<evidence type="ECO:0000259" key="1">
    <source>
        <dbReference type="Pfam" id="PF24320"/>
    </source>
</evidence>
<organism evidence="2 3">
    <name type="scientific">Pseudocercospora fijiensis (strain CIRAD86)</name>
    <name type="common">Black leaf streak disease fungus</name>
    <name type="synonym">Mycosphaerella fijiensis</name>
    <dbReference type="NCBI Taxonomy" id="383855"/>
    <lineage>
        <taxon>Eukaryota</taxon>
        <taxon>Fungi</taxon>
        <taxon>Dikarya</taxon>
        <taxon>Ascomycota</taxon>
        <taxon>Pezizomycotina</taxon>
        <taxon>Dothideomycetes</taxon>
        <taxon>Dothideomycetidae</taxon>
        <taxon>Mycosphaerellales</taxon>
        <taxon>Mycosphaerellaceae</taxon>
        <taxon>Pseudocercospora</taxon>
    </lineage>
</organism>
<dbReference type="RefSeq" id="XP_007924250.1">
    <property type="nucleotide sequence ID" value="XM_007926059.1"/>
</dbReference>
<dbReference type="Proteomes" id="UP000016932">
    <property type="component" value="Unassembled WGS sequence"/>
</dbReference>
<sequence>MTHLLPADGRASLNEDDRICKASQSIGNVTFPRLRADAGSTLVLRYREGGHISLSSRRPEKLSAGTVSVYGTSEPVADERIINVHLVWNANGTGGNSQGRLLARASFDDGICFENNGSPLSMLRQHKLPPESTPDTGGHVICTLMAPIPTGLRNGSLFTLYWVWDWPSIQPSTDELGKAELYTTCIDIEIG</sequence>
<accession>M3B6Q2</accession>